<dbReference type="Proteomes" id="UP001558713">
    <property type="component" value="Unassembled WGS sequence"/>
</dbReference>
<evidence type="ECO:0000313" key="1">
    <source>
        <dbReference type="EMBL" id="KAL1225399.1"/>
    </source>
</evidence>
<protein>
    <submittedName>
        <fullName evidence="1">Uncharacterized protein</fullName>
    </submittedName>
</protein>
<dbReference type="PANTHER" id="PTHR31228:SF36">
    <property type="entry name" value="CYSTATIN_MONELLIN SUPERFAMILY PROTEIN"/>
    <property type="match status" value="1"/>
</dbReference>
<dbReference type="EMBL" id="JBANAX010000031">
    <property type="protein sequence ID" value="KAL1225399.1"/>
    <property type="molecule type" value="Genomic_DNA"/>
</dbReference>
<gene>
    <name evidence="1" type="ORF">V5N11_009053</name>
</gene>
<dbReference type="AlphaFoldDB" id="A0ABD1C810"/>
<keyword evidence="2" id="KW-1185">Reference proteome</keyword>
<organism evidence="1 2">
    <name type="scientific">Cardamine amara subsp. amara</name>
    <dbReference type="NCBI Taxonomy" id="228776"/>
    <lineage>
        <taxon>Eukaryota</taxon>
        <taxon>Viridiplantae</taxon>
        <taxon>Streptophyta</taxon>
        <taxon>Embryophyta</taxon>
        <taxon>Tracheophyta</taxon>
        <taxon>Spermatophyta</taxon>
        <taxon>Magnoliopsida</taxon>
        <taxon>eudicotyledons</taxon>
        <taxon>Gunneridae</taxon>
        <taxon>Pentapetalae</taxon>
        <taxon>rosids</taxon>
        <taxon>malvids</taxon>
        <taxon>Brassicales</taxon>
        <taxon>Brassicaceae</taxon>
        <taxon>Cardamineae</taxon>
        <taxon>Cardamine</taxon>
    </lineage>
</organism>
<comment type="caution">
    <text evidence="1">The sequence shown here is derived from an EMBL/GenBank/DDBJ whole genome shotgun (WGS) entry which is preliminary data.</text>
</comment>
<accession>A0ABD1C810</accession>
<reference evidence="1 2" key="1">
    <citation type="submission" date="2024-04" db="EMBL/GenBank/DDBJ databases">
        <title>Genome assembly C_amara_ONT_v2.</title>
        <authorList>
            <person name="Yant L."/>
            <person name="Moore C."/>
            <person name="Slenker M."/>
        </authorList>
    </citation>
    <scope>NUCLEOTIDE SEQUENCE [LARGE SCALE GENOMIC DNA]</scope>
    <source>
        <tissue evidence="1">Leaf</tissue>
    </source>
</reference>
<name>A0ABD1C810_CARAN</name>
<sequence length="112" mass="13545">MLVLSLCIPYIRRGEDEEPNYTPEEEERLMTKQVKETQGFHMNFRFHCIFNYQPLDLDDNEFSIEPETTRELMNMLSRGSIEEYNVDNVEFNLMLLHLKEHYVYTNTRCPLF</sequence>
<evidence type="ECO:0000313" key="2">
    <source>
        <dbReference type="Proteomes" id="UP001558713"/>
    </source>
</evidence>
<proteinExistence type="predicted"/>
<dbReference type="PANTHER" id="PTHR31228">
    <property type="entry name" value="CYSTATIN/MONELLIN SUPERFAMILY PROTEIN"/>
    <property type="match status" value="1"/>
</dbReference>